<dbReference type="GO" id="GO:0006310">
    <property type="term" value="P:DNA recombination"/>
    <property type="evidence" value="ECO:0007669"/>
    <property type="project" value="UniProtKB-KW"/>
</dbReference>
<dbReference type="InterPro" id="IPR010998">
    <property type="entry name" value="Integrase_recombinase_N"/>
</dbReference>
<dbReference type="InterPro" id="IPR044068">
    <property type="entry name" value="CB"/>
</dbReference>
<feature type="region of interest" description="Disordered" evidence="4">
    <location>
        <begin position="275"/>
        <end position="295"/>
    </location>
</feature>
<feature type="compositionally biased region" description="Low complexity" evidence="4">
    <location>
        <begin position="281"/>
        <end position="290"/>
    </location>
</feature>
<evidence type="ECO:0000313" key="6">
    <source>
        <dbReference type="EMBL" id="SEK70128.1"/>
    </source>
</evidence>
<evidence type="ECO:0000313" key="7">
    <source>
        <dbReference type="Proteomes" id="UP000183894"/>
    </source>
</evidence>
<reference evidence="6 7" key="1">
    <citation type="submission" date="2016-10" db="EMBL/GenBank/DDBJ databases">
        <authorList>
            <person name="de Groot N.N."/>
        </authorList>
    </citation>
    <scope>NUCLEOTIDE SEQUENCE [LARGE SCALE GENOMIC DNA]</scope>
    <source>
        <strain evidence="6 7">CDM_5</strain>
    </source>
</reference>
<protein>
    <submittedName>
        <fullName evidence="6">Phage integrase, N-terminal SAM-like domain</fullName>
    </submittedName>
</protein>
<dbReference type="Gene3D" id="1.10.443.10">
    <property type="entry name" value="Intergrase catalytic core"/>
    <property type="match status" value="1"/>
</dbReference>
<keyword evidence="2" id="KW-0233">DNA recombination</keyword>
<dbReference type="InterPro" id="IPR013762">
    <property type="entry name" value="Integrase-like_cat_sf"/>
</dbReference>
<evidence type="ECO:0000256" key="2">
    <source>
        <dbReference type="ARBA" id="ARBA00023172"/>
    </source>
</evidence>
<dbReference type="RefSeq" id="WP_074792512.1">
    <property type="nucleotide sequence ID" value="NZ_FOAD01000001.1"/>
</dbReference>
<gene>
    <name evidence="6" type="ORF">SAMN04488691_1011113</name>
</gene>
<sequence length="350" mass="39612">MGDDLKPIAPSAAVEMHLDALKDSSAEWTQISHKSELRPFVEWCREEGGVDNLNTLNGRDLYSYRVWRREGGYSKSKVDELAPKTLHSNLSTLRSFLRFCDEIDAVEEDLCLSVPLPTLGADDEVSDSKIVPDRVPPILDHLERYHNGSRDHVIWTLLWRGLRTGAIRAIDVGDLELNGREPGIDLRHRPETGTPLKNNSDSERYLRLTERDAHVLKDWIEGPRPDVTDDHGRRPLIATAQGRASASCIRDAVYRWTRPCARGDECPHDRDPETCEATGHSSMSKCPSSRSPHDVRKARVTKYRSDGVPRGVVSDELDASEQILDKHYDRASRREKAARRWDIIRGNTGL</sequence>
<dbReference type="PROSITE" id="PS51900">
    <property type="entry name" value="CB"/>
    <property type="match status" value="1"/>
</dbReference>
<dbReference type="GO" id="GO:0003677">
    <property type="term" value="F:DNA binding"/>
    <property type="evidence" value="ECO:0007669"/>
    <property type="project" value="UniProtKB-UniRule"/>
</dbReference>
<accession>A0A1H7J623</accession>
<dbReference type="OrthoDB" id="198497at2157"/>
<name>A0A1H7J623_HALLR</name>
<evidence type="ECO:0000256" key="3">
    <source>
        <dbReference type="PROSITE-ProRule" id="PRU01248"/>
    </source>
</evidence>
<organism evidence="6 7">
    <name type="scientific">Haloferax larsenii</name>
    <dbReference type="NCBI Taxonomy" id="302484"/>
    <lineage>
        <taxon>Archaea</taxon>
        <taxon>Methanobacteriati</taxon>
        <taxon>Methanobacteriota</taxon>
        <taxon>Stenosarchaea group</taxon>
        <taxon>Halobacteria</taxon>
        <taxon>Halobacteriales</taxon>
        <taxon>Haloferacaceae</taxon>
        <taxon>Haloferax</taxon>
    </lineage>
</organism>
<proteinExistence type="predicted"/>
<dbReference type="SUPFAM" id="SSF56349">
    <property type="entry name" value="DNA breaking-rejoining enzymes"/>
    <property type="match status" value="1"/>
</dbReference>
<feature type="domain" description="Core-binding (CB)" evidence="5">
    <location>
        <begin position="19"/>
        <end position="101"/>
    </location>
</feature>
<dbReference type="AlphaFoldDB" id="A0A1H7J623"/>
<dbReference type="EMBL" id="FOAD01000001">
    <property type="protein sequence ID" value="SEK70128.1"/>
    <property type="molecule type" value="Genomic_DNA"/>
</dbReference>
<evidence type="ECO:0000259" key="5">
    <source>
        <dbReference type="PROSITE" id="PS51900"/>
    </source>
</evidence>
<dbReference type="Proteomes" id="UP000183894">
    <property type="component" value="Unassembled WGS sequence"/>
</dbReference>
<evidence type="ECO:0000256" key="4">
    <source>
        <dbReference type="SAM" id="MobiDB-lite"/>
    </source>
</evidence>
<evidence type="ECO:0000256" key="1">
    <source>
        <dbReference type="ARBA" id="ARBA00023125"/>
    </source>
</evidence>
<dbReference type="GO" id="GO:0015074">
    <property type="term" value="P:DNA integration"/>
    <property type="evidence" value="ECO:0007669"/>
    <property type="project" value="InterPro"/>
</dbReference>
<dbReference type="InterPro" id="IPR011010">
    <property type="entry name" value="DNA_brk_join_enz"/>
</dbReference>
<dbReference type="Gene3D" id="1.10.150.130">
    <property type="match status" value="1"/>
</dbReference>
<keyword evidence="1 3" id="KW-0238">DNA-binding</keyword>